<comment type="similarity">
    <text evidence="7">Belongs to the methyl-accepting chemotaxis (MCP) protein family.</text>
</comment>
<dbReference type="SMART" id="SM00283">
    <property type="entry name" value="MA"/>
    <property type="match status" value="1"/>
</dbReference>
<dbReference type="EMBL" id="NXIF01000025">
    <property type="protein sequence ID" value="PKI80988.1"/>
    <property type="molecule type" value="Genomic_DNA"/>
</dbReference>
<accession>A0A2N1J349</accession>
<dbReference type="InterPro" id="IPR033479">
    <property type="entry name" value="dCache_1"/>
</dbReference>
<evidence type="ECO:0000259" key="12">
    <source>
        <dbReference type="PROSITE" id="PS50111"/>
    </source>
</evidence>
<organism evidence="14 15">
    <name type="scientific">Malaciobacter halophilus</name>
    <dbReference type="NCBI Taxonomy" id="197482"/>
    <lineage>
        <taxon>Bacteria</taxon>
        <taxon>Pseudomonadati</taxon>
        <taxon>Campylobacterota</taxon>
        <taxon>Epsilonproteobacteria</taxon>
        <taxon>Campylobacterales</taxon>
        <taxon>Arcobacteraceae</taxon>
        <taxon>Malaciobacter</taxon>
    </lineage>
</organism>
<sequence>MLLLCDIIIYKLKRVEIIMKKSSSFGNKLLLQVLSVTILAFGLTMFFVSKYSYETAQDDAEQYVVEVASKYALEVQQDITNSLTVTRMLASKFEQALQNEVRLHKKETIEFFKSILDHNPQILGIWFKIKNKGQFFDTVPENSDIEGYDKTGQFNPFVVRSEGSYKIQTGSVYSEQTEWIGGPKRTGKDYITKPYLYPVNGVEVLMTTLAVPMYFKGEFVGTIGVDITLDTFADMTKRIKVYESGYTFILDHNGIMLGHPTKEFLGKHILDIVKEGRDSYKKSLEFAKEGKDYTFNKVSTVSNLESYYYSKSFKIGNTGNYWSFIVTAPVDEYLAPAFFIRNFSIIAGILGLLIIAVVIYFSIRKLNKNLSSISLGLDDFFEYLNKKSSNPKEIIINSNDEFGVMAKSINSNVKTIQKSIEEDNTLIEEVKDIVNTVGKGHLEKRIQNSTSTDSLNELKRLLNDMLNNLEALVGKDLNKISETLEKYSNRDFTAKLDSSSCGKIGNEIIQMNKMITHMLQGSQNDGQALQDSSKELTSNVKTLSNNATSQASSLEETAASIDEITSNIEQTSQKAQEMLNISNETRDSASQGKDLANNTASSMDDINEQTQSIAEAITVIDQIAFQTNILSLNAAVEAATAGEAGKGFAVVAQEVRNLASRSAEAAKEIKELVENATLKANNGKNISSKMIEGFIQLEEKILNTSKLIDDVTNAAKEQSIGMTQIADAVSQLDQFTQENAAIADKTNDIAQKTNSIALEVVENVNKNNFDGKGKVEVKSNEKKIENVDKKEEEIKSNFTSSTAKKHVPKSSEPIKAQPSNDDEWESF</sequence>
<dbReference type="GO" id="GO:0006935">
    <property type="term" value="P:chemotaxis"/>
    <property type="evidence" value="ECO:0007669"/>
    <property type="project" value="UniProtKB-KW"/>
</dbReference>
<keyword evidence="8" id="KW-0807">Transducer</keyword>
<dbReference type="Gene3D" id="6.10.340.10">
    <property type="match status" value="1"/>
</dbReference>
<protein>
    <submittedName>
        <fullName evidence="14">Chemotaxis protein</fullName>
    </submittedName>
</protein>
<comment type="caution">
    <text evidence="14">The sequence shown here is derived from an EMBL/GenBank/DDBJ whole genome shotgun (WGS) entry which is preliminary data.</text>
</comment>
<dbReference type="PROSITE" id="PS50111">
    <property type="entry name" value="CHEMOTAXIS_TRANSDUC_2"/>
    <property type="match status" value="1"/>
</dbReference>
<dbReference type="InterPro" id="IPR004089">
    <property type="entry name" value="MCPsignal_dom"/>
</dbReference>
<feature type="transmembrane region" description="Helical" evidence="11">
    <location>
        <begin position="29"/>
        <end position="48"/>
    </location>
</feature>
<dbReference type="CDD" id="cd12913">
    <property type="entry name" value="PDC1_MCP_like"/>
    <property type="match status" value="1"/>
</dbReference>
<dbReference type="PANTHER" id="PTHR43531:SF11">
    <property type="entry name" value="METHYL-ACCEPTING CHEMOTAXIS PROTEIN 3"/>
    <property type="match status" value="1"/>
</dbReference>
<dbReference type="PRINTS" id="PR00260">
    <property type="entry name" value="CHEMTRNSDUCR"/>
</dbReference>
<evidence type="ECO:0000259" key="13">
    <source>
        <dbReference type="PROSITE" id="PS50885"/>
    </source>
</evidence>
<keyword evidence="5 11" id="KW-1133">Transmembrane helix</keyword>
<evidence type="ECO:0000256" key="9">
    <source>
        <dbReference type="SAM" id="Coils"/>
    </source>
</evidence>
<dbReference type="InterPro" id="IPR003660">
    <property type="entry name" value="HAMP_dom"/>
</dbReference>
<dbReference type="GO" id="GO:0004888">
    <property type="term" value="F:transmembrane signaling receptor activity"/>
    <property type="evidence" value="ECO:0007669"/>
    <property type="project" value="InterPro"/>
</dbReference>
<name>A0A2N1J349_9BACT</name>
<dbReference type="PROSITE" id="PS50885">
    <property type="entry name" value="HAMP"/>
    <property type="match status" value="1"/>
</dbReference>
<dbReference type="Pfam" id="PF00672">
    <property type="entry name" value="HAMP"/>
    <property type="match status" value="1"/>
</dbReference>
<dbReference type="OrthoDB" id="5337673at2"/>
<dbReference type="GO" id="GO:0007165">
    <property type="term" value="P:signal transduction"/>
    <property type="evidence" value="ECO:0007669"/>
    <property type="project" value="UniProtKB-KW"/>
</dbReference>
<dbReference type="Pfam" id="PF02743">
    <property type="entry name" value="dCache_1"/>
    <property type="match status" value="1"/>
</dbReference>
<evidence type="ECO:0000256" key="6">
    <source>
        <dbReference type="ARBA" id="ARBA00023136"/>
    </source>
</evidence>
<dbReference type="CDD" id="cd12912">
    <property type="entry name" value="PDC2_MCP_like"/>
    <property type="match status" value="1"/>
</dbReference>
<dbReference type="InterPro" id="IPR004090">
    <property type="entry name" value="Chemotax_Me-accpt_rcpt"/>
</dbReference>
<evidence type="ECO:0000256" key="10">
    <source>
        <dbReference type="SAM" id="MobiDB-lite"/>
    </source>
</evidence>
<keyword evidence="6 11" id="KW-0472">Membrane</keyword>
<evidence type="ECO:0000313" key="14">
    <source>
        <dbReference type="EMBL" id="PKI80988.1"/>
    </source>
</evidence>
<evidence type="ECO:0000256" key="3">
    <source>
        <dbReference type="ARBA" id="ARBA00022500"/>
    </source>
</evidence>
<dbReference type="Proteomes" id="UP000233248">
    <property type="component" value="Unassembled WGS sequence"/>
</dbReference>
<keyword evidence="4 11" id="KW-0812">Transmembrane</keyword>
<dbReference type="Gene3D" id="1.10.287.950">
    <property type="entry name" value="Methyl-accepting chemotaxis protein"/>
    <property type="match status" value="1"/>
</dbReference>
<keyword evidence="9" id="KW-0175">Coiled coil</keyword>
<gene>
    <name evidence="14" type="ORF">CP960_06490</name>
</gene>
<evidence type="ECO:0000256" key="7">
    <source>
        <dbReference type="ARBA" id="ARBA00029447"/>
    </source>
</evidence>
<feature type="domain" description="HAMP" evidence="13">
    <location>
        <begin position="427"/>
        <end position="474"/>
    </location>
</feature>
<keyword evidence="2" id="KW-1003">Cell membrane</keyword>
<dbReference type="InterPro" id="IPR051310">
    <property type="entry name" value="MCP_chemotaxis"/>
</dbReference>
<evidence type="ECO:0000256" key="4">
    <source>
        <dbReference type="ARBA" id="ARBA00022692"/>
    </source>
</evidence>
<evidence type="ECO:0000256" key="5">
    <source>
        <dbReference type="ARBA" id="ARBA00022989"/>
    </source>
</evidence>
<keyword evidence="3" id="KW-0145">Chemotaxis</keyword>
<feature type="compositionally biased region" description="Basic and acidic residues" evidence="10">
    <location>
        <begin position="770"/>
        <end position="795"/>
    </location>
</feature>
<keyword evidence="15" id="KW-1185">Reference proteome</keyword>
<feature type="region of interest" description="Disordered" evidence="10">
    <location>
        <begin position="770"/>
        <end position="827"/>
    </location>
</feature>
<dbReference type="AlphaFoldDB" id="A0A2N1J349"/>
<evidence type="ECO:0000256" key="1">
    <source>
        <dbReference type="ARBA" id="ARBA00004651"/>
    </source>
</evidence>
<dbReference type="GO" id="GO:0005886">
    <property type="term" value="C:plasma membrane"/>
    <property type="evidence" value="ECO:0007669"/>
    <property type="project" value="UniProtKB-SubCell"/>
</dbReference>
<comment type="subcellular location">
    <subcellularLocation>
        <location evidence="1">Cell membrane</location>
        <topology evidence="1">Multi-pass membrane protein</topology>
    </subcellularLocation>
</comment>
<dbReference type="PANTHER" id="PTHR43531">
    <property type="entry name" value="PROTEIN ICFG"/>
    <property type="match status" value="1"/>
</dbReference>
<proteinExistence type="inferred from homology"/>
<evidence type="ECO:0000313" key="15">
    <source>
        <dbReference type="Proteomes" id="UP000233248"/>
    </source>
</evidence>
<dbReference type="SUPFAM" id="SSF58104">
    <property type="entry name" value="Methyl-accepting chemotaxis protein (MCP) signaling domain"/>
    <property type="match status" value="1"/>
</dbReference>
<evidence type="ECO:0000256" key="2">
    <source>
        <dbReference type="ARBA" id="ARBA00022475"/>
    </source>
</evidence>
<evidence type="ECO:0000256" key="8">
    <source>
        <dbReference type="PROSITE-ProRule" id="PRU00284"/>
    </source>
</evidence>
<dbReference type="CDD" id="cd11386">
    <property type="entry name" value="MCP_signal"/>
    <property type="match status" value="1"/>
</dbReference>
<dbReference type="Gene3D" id="3.30.450.20">
    <property type="entry name" value="PAS domain"/>
    <property type="match status" value="2"/>
</dbReference>
<dbReference type="Pfam" id="PF00015">
    <property type="entry name" value="MCPsignal"/>
    <property type="match status" value="1"/>
</dbReference>
<evidence type="ECO:0000256" key="11">
    <source>
        <dbReference type="SAM" id="Phobius"/>
    </source>
</evidence>
<reference evidence="14 15" key="1">
    <citation type="submission" date="2017-09" db="EMBL/GenBank/DDBJ databases">
        <title>Genomics of the genus Arcobacter.</title>
        <authorList>
            <person name="Perez-Cataluna A."/>
            <person name="Figueras M.J."/>
            <person name="Salas-Masso N."/>
        </authorList>
    </citation>
    <scope>NUCLEOTIDE SEQUENCE [LARGE SCALE GENOMIC DNA]</scope>
    <source>
        <strain evidence="14 15">DSM 18005</strain>
    </source>
</reference>
<feature type="domain" description="Methyl-accepting transducer" evidence="12">
    <location>
        <begin position="525"/>
        <end position="754"/>
    </location>
</feature>
<feature type="coiled-coil region" evidence="9">
    <location>
        <begin position="554"/>
        <end position="581"/>
    </location>
</feature>
<feature type="transmembrane region" description="Helical" evidence="11">
    <location>
        <begin position="343"/>
        <end position="363"/>
    </location>
</feature>